<dbReference type="PANTHER" id="PTHR42788">
    <property type="entry name" value="TAURINE IMPORT ATP-BINDING PROTEIN-RELATED"/>
    <property type="match status" value="1"/>
</dbReference>
<comment type="similarity">
    <text evidence="1">Belongs to the ABC transporter superfamily.</text>
</comment>
<dbReference type="GO" id="GO:0016887">
    <property type="term" value="F:ATP hydrolysis activity"/>
    <property type="evidence" value="ECO:0007669"/>
    <property type="project" value="InterPro"/>
</dbReference>
<protein>
    <submittedName>
        <fullName evidence="7">Mannosyltransferase</fullName>
    </submittedName>
    <submittedName>
        <fullName evidence="6">NitT/TauT family transport system ATP-binding protein</fullName>
    </submittedName>
</protein>
<keyword evidence="8" id="KW-1185">Reference proteome</keyword>
<dbReference type="AlphaFoldDB" id="A0A1Q9A7S5"/>
<evidence type="ECO:0000313" key="8">
    <source>
        <dbReference type="Proteomes" id="UP000185598"/>
    </source>
</evidence>
<dbReference type="InterPro" id="IPR050166">
    <property type="entry name" value="ABC_transporter_ATP-bind"/>
</dbReference>
<dbReference type="SUPFAM" id="SSF52540">
    <property type="entry name" value="P-loop containing nucleoside triphosphate hydrolases"/>
    <property type="match status" value="1"/>
</dbReference>
<evidence type="ECO:0000313" key="6">
    <source>
        <dbReference type="EMBL" id="MBB4008181.1"/>
    </source>
</evidence>
<proteinExistence type="inferred from homology"/>
<dbReference type="EMBL" id="MKIN01000021">
    <property type="protein sequence ID" value="OLP50609.1"/>
    <property type="molecule type" value="Genomic_DNA"/>
</dbReference>
<name>A0A1Q9A7S5_9HYPH</name>
<reference evidence="7 8" key="1">
    <citation type="submission" date="2016-09" db="EMBL/GenBank/DDBJ databases">
        <title>Rhizobium oryziradicis sp. nov., isolated from the root of rice.</title>
        <authorList>
            <person name="Zhao J."/>
            <person name="Zhang X."/>
        </authorList>
    </citation>
    <scope>NUCLEOTIDE SEQUENCE [LARGE SCALE GENOMIC DNA]</scope>
    <source>
        <strain evidence="7 8">14971</strain>
    </source>
</reference>
<dbReference type="CDD" id="cd03293">
    <property type="entry name" value="ABC_NrtD_SsuB_transporters"/>
    <property type="match status" value="1"/>
</dbReference>
<dbReference type="PANTHER" id="PTHR42788:SF13">
    <property type="entry name" value="ALIPHATIC SULFONATES IMPORT ATP-BINDING PROTEIN SSUB"/>
    <property type="match status" value="1"/>
</dbReference>
<feature type="domain" description="ABC transporter" evidence="5">
    <location>
        <begin position="15"/>
        <end position="245"/>
    </location>
</feature>
<dbReference type="Gene3D" id="3.40.50.300">
    <property type="entry name" value="P-loop containing nucleotide triphosphate hydrolases"/>
    <property type="match status" value="1"/>
</dbReference>
<evidence type="ECO:0000256" key="1">
    <source>
        <dbReference type="ARBA" id="ARBA00005417"/>
    </source>
</evidence>
<dbReference type="GO" id="GO:0005524">
    <property type="term" value="F:ATP binding"/>
    <property type="evidence" value="ECO:0007669"/>
    <property type="project" value="UniProtKB-KW"/>
</dbReference>
<dbReference type="SMART" id="SM00382">
    <property type="entry name" value="AAA"/>
    <property type="match status" value="1"/>
</dbReference>
<dbReference type="PROSITE" id="PS00211">
    <property type="entry name" value="ABC_TRANSPORTER_1"/>
    <property type="match status" value="1"/>
</dbReference>
<accession>A0A1Q9A7S5</accession>
<dbReference type="InterPro" id="IPR027417">
    <property type="entry name" value="P-loop_NTPase"/>
</dbReference>
<keyword evidence="4 6" id="KW-0067">ATP-binding</keyword>
<dbReference type="Proteomes" id="UP000185598">
    <property type="component" value="Unassembled WGS sequence"/>
</dbReference>
<keyword evidence="3" id="KW-0547">Nucleotide-binding</keyword>
<evidence type="ECO:0000256" key="2">
    <source>
        <dbReference type="ARBA" id="ARBA00022448"/>
    </source>
</evidence>
<dbReference type="InterPro" id="IPR017871">
    <property type="entry name" value="ABC_transporter-like_CS"/>
</dbReference>
<dbReference type="PROSITE" id="PS50893">
    <property type="entry name" value="ABC_TRANSPORTER_2"/>
    <property type="match status" value="1"/>
</dbReference>
<reference evidence="6 9" key="2">
    <citation type="submission" date="2020-08" db="EMBL/GenBank/DDBJ databases">
        <title>Genomic Encyclopedia of Type Strains, Phase IV (KMG-IV): sequencing the most valuable type-strain genomes for metagenomic binning, comparative biology and taxonomic classification.</title>
        <authorList>
            <person name="Goeker M."/>
        </authorList>
    </citation>
    <scope>NUCLEOTIDE SEQUENCE [LARGE SCALE GENOMIC DNA]</scope>
    <source>
        <strain evidence="6 9">DSM 100021</strain>
    </source>
</reference>
<dbReference type="GO" id="GO:0016757">
    <property type="term" value="F:glycosyltransferase activity"/>
    <property type="evidence" value="ECO:0007669"/>
    <property type="project" value="UniProtKB-KW"/>
</dbReference>
<organism evidence="7 8">
    <name type="scientific">Allorhizobium taibaishanense</name>
    <dbReference type="NCBI Taxonomy" id="887144"/>
    <lineage>
        <taxon>Bacteria</taxon>
        <taxon>Pseudomonadati</taxon>
        <taxon>Pseudomonadota</taxon>
        <taxon>Alphaproteobacteria</taxon>
        <taxon>Hyphomicrobiales</taxon>
        <taxon>Rhizobiaceae</taxon>
        <taxon>Rhizobium/Agrobacterium group</taxon>
        <taxon>Allorhizobium</taxon>
    </lineage>
</organism>
<dbReference type="EMBL" id="JACIED010000003">
    <property type="protein sequence ID" value="MBB4008181.1"/>
    <property type="molecule type" value="Genomic_DNA"/>
</dbReference>
<dbReference type="InterPro" id="IPR003593">
    <property type="entry name" value="AAA+_ATPase"/>
</dbReference>
<gene>
    <name evidence="7" type="ORF">BJF91_15200</name>
    <name evidence="6" type="ORF">GGQ71_002461</name>
</gene>
<keyword evidence="2" id="KW-0813">Transport</keyword>
<evidence type="ECO:0000256" key="3">
    <source>
        <dbReference type="ARBA" id="ARBA00022741"/>
    </source>
</evidence>
<dbReference type="InterPro" id="IPR003439">
    <property type="entry name" value="ABC_transporter-like_ATP-bd"/>
</dbReference>
<dbReference type="Pfam" id="PF00005">
    <property type="entry name" value="ABC_tran"/>
    <property type="match status" value="1"/>
</dbReference>
<sequence>MSALDGASDHGPGKIEVKDVRRVFGHPAKGFIALGPVELSVASGEFLCIVGPSGCGKSTLLRMFAGLDCPSTGSIAIRHDDTTRPMTAMIFQQESVFPWLTVEENAAYGLKATRNWKGQESRERVDYFLEKTGLYSFRKFRPDQLSGGMKQRLSIARAFATNPEILLMDEPFAALDEQNKLLMQQELASLWEEFRSTVIFITHGLDEAVLLGDRVVVMSSAPGRLIHSMQIDLPRPRHSSDIRRMPEFTRYTSELWDILGQEVLEARRQEARRIQRQGQ</sequence>
<comment type="caution">
    <text evidence="7">The sequence shown here is derived from an EMBL/GenBank/DDBJ whole genome shotgun (WGS) entry which is preliminary data.</text>
</comment>
<dbReference type="Proteomes" id="UP000544107">
    <property type="component" value="Unassembled WGS sequence"/>
</dbReference>
<evidence type="ECO:0000313" key="9">
    <source>
        <dbReference type="Proteomes" id="UP000544107"/>
    </source>
</evidence>
<dbReference type="STRING" id="887144.BJF91_15200"/>
<evidence type="ECO:0000256" key="4">
    <source>
        <dbReference type="ARBA" id="ARBA00022840"/>
    </source>
</evidence>
<dbReference type="OrthoDB" id="9807242at2"/>
<dbReference type="RefSeq" id="WP_075614501.1">
    <property type="nucleotide sequence ID" value="NZ_JACIED010000003.1"/>
</dbReference>
<evidence type="ECO:0000313" key="7">
    <source>
        <dbReference type="EMBL" id="OLP50609.1"/>
    </source>
</evidence>
<keyword evidence="7" id="KW-0808">Transferase</keyword>
<keyword evidence="7" id="KW-0328">Glycosyltransferase</keyword>
<evidence type="ECO:0000259" key="5">
    <source>
        <dbReference type="PROSITE" id="PS50893"/>
    </source>
</evidence>